<proteinExistence type="predicted"/>
<reference evidence="1 2" key="1">
    <citation type="journal article" date="2023" name="Arcadia Sci">
        <title>De novo assembly of a long-read Amblyomma americanum tick genome.</title>
        <authorList>
            <person name="Chou S."/>
            <person name="Poskanzer K.E."/>
            <person name="Rollins M."/>
            <person name="Thuy-Boun P.S."/>
        </authorList>
    </citation>
    <scope>NUCLEOTIDE SEQUENCE [LARGE SCALE GENOMIC DNA]</scope>
    <source>
        <strain evidence="1">F_SG_1</strain>
        <tissue evidence="1">Salivary glands</tissue>
    </source>
</reference>
<name>A0AAQ4F7S3_AMBAM</name>
<comment type="caution">
    <text evidence="1">The sequence shown here is derived from an EMBL/GenBank/DDBJ whole genome shotgun (WGS) entry which is preliminary data.</text>
</comment>
<evidence type="ECO:0000313" key="2">
    <source>
        <dbReference type="Proteomes" id="UP001321473"/>
    </source>
</evidence>
<gene>
    <name evidence="1" type="ORF">V5799_015424</name>
</gene>
<keyword evidence="2" id="KW-1185">Reference proteome</keyword>
<dbReference type="AlphaFoldDB" id="A0AAQ4F7S3"/>
<dbReference type="Proteomes" id="UP001321473">
    <property type="component" value="Unassembled WGS sequence"/>
</dbReference>
<dbReference type="EMBL" id="JARKHS020005760">
    <property type="protein sequence ID" value="KAK8783237.1"/>
    <property type="molecule type" value="Genomic_DNA"/>
</dbReference>
<sequence length="98" mass="11249">MAFELPFRKQTHFFHLNHHSLREQKKNMFFLSFDAQVRGAKAILNADELGNALKSGQLQLTSTSSLRPPVPWRETQMLSTCTDHLTITEGKRPLLTQL</sequence>
<evidence type="ECO:0000313" key="1">
    <source>
        <dbReference type="EMBL" id="KAK8783237.1"/>
    </source>
</evidence>
<protein>
    <submittedName>
        <fullName evidence="1">Uncharacterized protein</fullName>
    </submittedName>
</protein>
<organism evidence="1 2">
    <name type="scientific">Amblyomma americanum</name>
    <name type="common">Lone star tick</name>
    <dbReference type="NCBI Taxonomy" id="6943"/>
    <lineage>
        <taxon>Eukaryota</taxon>
        <taxon>Metazoa</taxon>
        <taxon>Ecdysozoa</taxon>
        <taxon>Arthropoda</taxon>
        <taxon>Chelicerata</taxon>
        <taxon>Arachnida</taxon>
        <taxon>Acari</taxon>
        <taxon>Parasitiformes</taxon>
        <taxon>Ixodida</taxon>
        <taxon>Ixodoidea</taxon>
        <taxon>Ixodidae</taxon>
        <taxon>Amblyomminae</taxon>
        <taxon>Amblyomma</taxon>
    </lineage>
</organism>
<accession>A0AAQ4F7S3</accession>